<evidence type="ECO:0000313" key="1">
    <source>
        <dbReference type="EMBL" id="JAD31138.1"/>
    </source>
</evidence>
<reference evidence="1" key="2">
    <citation type="journal article" date="2015" name="Data Brief">
        <title>Shoot transcriptome of the giant reed, Arundo donax.</title>
        <authorList>
            <person name="Barrero R.A."/>
            <person name="Guerrero F.D."/>
            <person name="Moolhuijzen P."/>
            <person name="Goolsby J.A."/>
            <person name="Tidwell J."/>
            <person name="Bellgard S.E."/>
            <person name="Bellgard M.I."/>
        </authorList>
    </citation>
    <scope>NUCLEOTIDE SEQUENCE</scope>
    <source>
        <tissue evidence="1">Shoot tissue taken approximately 20 cm above the soil surface</tissue>
    </source>
</reference>
<name>A0A0A8Z0G3_ARUDO</name>
<proteinExistence type="predicted"/>
<organism evidence="1">
    <name type="scientific">Arundo donax</name>
    <name type="common">Giant reed</name>
    <name type="synonym">Donax arundinaceus</name>
    <dbReference type="NCBI Taxonomy" id="35708"/>
    <lineage>
        <taxon>Eukaryota</taxon>
        <taxon>Viridiplantae</taxon>
        <taxon>Streptophyta</taxon>
        <taxon>Embryophyta</taxon>
        <taxon>Tracheophyta</taxon>
        <taxon>Spermatophyta</taxon>
        <taxon>Magnoliopsida</taxon>
        <taxon>Liliopsida</taxon>
        <taxon>Poales</taxon>
        <taxon>Poaceae</taxon>
        <taxon>PACMAD clade</taxon>
        <taxon>Arundinoideae</taxon>
        <taxon>Arundineae</taxon>
        <taxon>Arundo</taxon>
    </lineage>
</organism>
<accession>A0A0A8Z0G3</accession>
<protein>
    <submittedName>
        <fullName evidence="1">Uncharacterized protein</fullName>
    </submittedName>
</protein>
<sequence length="10" mass="1091">MLTQWAAALS</sequence>
<reference evidence="1" key="1">
    <citation type="submission" date="2014-09" db="EMBL/GenBank/DDBJ databases">
        <authorList>
            <person name="Magalhaes I.L.F."/>
            <person name="Oliveira U."/>
            <person name="Santos F.R."/>
            <person name="Vidigal T.H.D.A."/>
            <person name="Brescovit A.D."/>
            <person name="Santos A.J."/>
        </authorList>
    </citation>
    <scope>NUCLEOTIDE SEQUENCE</scope>
    <source>
        <tissue evidence="1">Shoot tissue taken approximately 20 cm above the soil surface</tissue>
    </source>
</reference>
<dbReference type="EMBL" id="GBRH01266757">
    <property type="protein sequence ID" value="JAD31138.1"/>
    <property type="molecule type" value="Transcribed_RNA"/>
</dbReference>